<dbReference type="EMBL" id="CP144746">
    <property type="protein sequence ID" value="WVZ61198.1"/>
    <property type="molecule type" value="Genomic_DNA"/>
</dbReference>
<reference evidence="3 4" key="1">
    <citation type="submission" date="2024-02" db="EMBL/GenBank/DDBJ databases">
        <title>High-quality chromosome-scale genome assembly of Pensacola bahiagrass (Paspalum notatum Flugge var. saurae).</title>
        <authorList>
            <person name="Vega J.M."/>
            <person name="Podio M."/>
            <person name="Orjuela J."/>
            <person name="Siena L.A."/>
            <person name="Pessino S.C."/>
            <person name="Combes M.C."/>
            <person name="Mariac C."/>
            <person name="Albertini E."/>
            <person name="Pupilli F."/>
            <person name="Ortiz J.P.A."/>
            <person name="Leblanc O."/>
        </authorList>
    </citation>
    <scope>NUCLEOTIDE SEQUENCE [LARGE SCALE GENOMIC DNA]</scope>
    <source>
        <strain evidence="3">R1</strain>
        <tissue evidence="3">Leaf</tissue>
    </source>
</reference>
<feature type="domain" description="Tf2-1-like SH3-like" evidence="2">
    <location>
        <begin position="135"/>
        <end position="180"/>
    </location>
</feature>
<dbReference type="InterPro" id="IPR036397">
    <property type="entry name" value="RNaseH_sf"/>
</dbReference>
<dbReference type="GO" id="GO:0003676">
    <property type="term" value="F:nucleic acid binding"/>
    <property type="evidence" value="ECO:0007669"/>
    <property type="project" value="InterPro"/>
</dbReference>
<keyword evidence="4" id="KW-1185">Reference proteome</keyword>
<organism evidence="3 4">
    <name type="scientific">Paspalum notatum var. saurae</name>
    <dbReference type="NCBI Taxonomy" id="547442"/>
    <lineage>
        <taxon>Eukaryota</taxon>
        <taxon>Viridiplantae</taxon>
        <taxon>Streptophyta</taxon>
        <taxon>Embryophyta</taxon>
        <taxon>Tracheophyta</taxon>
        <taxon>Spermatophyta</taxon>
        <taxon>Magnoliopsida</taxon>
        <taxon>Liliopsida</taxon>
        <taxon>Poales</taxon>
        <taxon>Poaceae</taxon>
        <taxon>PACMAD clade</taxon>
        <taxon>Panicoideae</taxon>
        <taxon>Andropogonodae</taxon>
        <taxon>Paspaleae</taxon>
        <taxon>Paspalinae</taxon>
        <taxon>Paspalum</taxon>
    </lineage>
</organism>
<accession>A0AAQ3WH53</accession>
<evidence type="ECO:0000259" key="2">
    <source>
        <dbReference type="Pfam" id="PF24626"/>
    </source>
</evidence>
<evidence type="ECO:0000313" key="3">
    <source>
        <dbReference type="EMBL" id="WVZ61198.1"/>
    </source>
</evidence>
<feature type="compositionally biased region" description="Polar residues" evidence="1">
    <location>
        <begin position="198"/>
        <end position="211"/>
    </location>
</feature>
<dbReference type="AlphaFoldDB" id="A0AAQ3WH53"/>
<sequence length="316" mass="36292">MWKWDEIGMDFVTGLPRTPKGNDAIWVIIDRLTKTAHFLPVRTTYNGANRPSVCEFSYNNGRQAGLGMAPFEALYGRKCRTPPMWHEVGERSLVGPALIKEAKEKVAKSSKTEGSSIPTEELCRWRRRELSFEEGDSVYLKVSPIRGTKRFRIKGKLAPRYIGPYKVVRRIGKVAYKLELRCPKVPDQQINSDRRRVTTGSSLSRETNQNFGYGRRKTRTTTTKLCEFFGAVTAKRRQLREREDALRKEHPHLDIEFIIDLYPGTPPIAKRPYRMSSKELVEPKERLGDCGRRALSDPILPHGEPPCSLYPRKMEV</sequence>
<dbReference type="Proteomes" id="UP001341281">
    <property type="component" value="Chromosome 02"/>
</dbReference>
<protein>
    <recommendedName>
        <fullName evidence="2">Tf2-1-like SH3-like domain-containing protein</fullName>
    </recommendedName>
</protein>
<proteinExistence type="predicted"/>
<dbReference type="Gene3D" id="3.30.420.10">
    <property type="entry name" value="Ribonuclease H-like superfamily/Ribonuclease H"/>
    <property type="match status" value="1"/>
</dbReference>
<evidence type="ECO:0000313" key="4">
    <source>
        <dbReference type="Proteomes" id="UP001341281"/>
    </source>
</evidence>
<dbReference type="PANTHER" id="PTHR45835">
    <property type="entry name" value="YALI0A06105P"/>
    <property type="match status" value="1"/>
</dbReference>
<dbReference type="PANTHER" id="PTHR45835:SF99">
    <property type="entry name" value="CHROMO DOMAIN-CONTAINING PROTEIN-RELATED"/>
    <property type="match status" value="1"/>
</dbReference>
<name>A0AAQ3WH53_PASNO</name>
<gene>
    <name evidence="3" type="ORF">U9M48_011109</name>
</gene>
<feature type="region of interest" description="Disordered" evidence="1">
    <location>
        <begin position="193"/>
        <end position="216"/>
    </location>
</feature>
<evidence type="ECO:0000256" key="1">
    <source>
        <dbReference type="SAM" id="MobiDB-lite"/>
    </source>
</evidence>
<dbReference type="InterPro" id="IPR056924">
    <property type="entry name" value="SH3_Tf2-1"/>
</dbReference>
<dbReference type="Pfam" id="PF24626">
    <property type="entry name" value="SH3_Tf2-1"/>
    <property type="match status" value="1"/>
</dbReference>